<dbReference type="GO" id="GO:0019722">
    <property type="term" value="P:calcium-mediated signaling"/>
    <property type="evidence" value="ECO:0000318"/>
    <property type="project" value="GO_Central"/>
</dbReference>
<keyword evidence="5 9" id="KW-0472">Membrane</keyword>
<dbReference type="OMA" id="IYVFMDQ"/>
<dbReference type="GO" id="GO:0016493">
    <property type="term" value="F:C-C chemokine receptor activity"/>
    <property type="evidence" value="ECO:0000318"/>
    <property type="project" value="GO_Central"/>
</dbReference>
<dbReference type="InterPro" id="IPR017452">
    <property type="entry name" value="GPCR_Rhodpsn_7TM"/>
</dbReference>
<evidence type="ECO:0000256" key="9">
    <source>
        <dbReference type="SAM" id="Phobius"/>
    </source>
</evidence>
<dbReference type="GO" id="GO:0009897">
    <property type="term" value="C:external side of plasma membrane"/>
    <property type="evidence" value="ECO:0000318"/>
    <property type="project" value="GO_Central"/>
</dbReference>
<dbReference type="KEGG" id="xtr:100486541"/>
<dbReference type="Gene3D" id="1.20.1070.10">
    <property type="entry name" value="Rhodopsin 7-helix transmembrane proteins"/>
    <property type="match status" value="1"/>
</dbReference>
<keyword evidence="3 9" id="KW-1133">Transmembrane helix</keyword>
<keyword evidence="11" id="KW-1185">Reference proteome</keyword>
<evidence type="ECO:0000313" key="12">
    <source>
        <dbReference type="RefSeq" id="XP_002941211.1"/>
    </source>
</evidence>
<feature type="transmembrane region" description="Helical" evidence="9">
    <location>
        <begin position="74"/>
        <end position="92"/>
    </location>
</feature>
<accession>A0A8J0QXL5</accession>
<evidence type="ECO:0000313" key="13">
    <source>
        <dbReference type="Xenbase" id="XB-GENE-923376"/>
    </source>
</evidence>
<dbReference type="GO" id="GO:0006955">
    <property type="term" value="P:immune response"/>
    <property type="evidence" value="ECO:0000318"/>
    <property type="project" value="GO_Central"/>
</dbReference>
<keyword evidence="7 8" id="KW-0807">Transducer</keyword>
<evidence type="ECO:0000256" key="8">
    <source>
        <dbReference type="RuleBase" id="RU000688"/>
    </source>
</evidence>
<dbReference type="Pfam" id="PF00001">
    <property type="entry name" value="7tm_1"/>
    <property type="match status" value="1"/>
</dbReference>
<keyword evidence="2 8" id="KW-0812">Transmembrane</keyword>
<dbReference type="PRINTS" id="PR00237">
    <property type="entry name" value="GPCRRHODOPSN"/>
</dbReference>
<dbReference type="InterPro" id="IPR050119">
    <property type="entry name" value="CCR1-9-like"/>
</dbReference>
<feature type="domain" description="G-protein coupled receptors family 1 profile" evidence="10">
    <location>
        <begin position="54"/>
        <end position="307"/>
    </location>
</feature>
<feature type="transmembrane region" description="Helical" evidence="9">
    <location>
        <begin position="193"/>
        <end position="213"/>
    </location>
</feature>
<evidence type="ECO:0000256" key="4">
    <source>
        <dbReference type="ARBA" id="ARBA00023040"/>
    </source>
</evidence>
<evidence type="ECO:0000256" key="7">
    <source>
        <dbReference type="ARBA" id="ARBA00023224"/>
    </source>
</evidence>
<dbReference type="CDD" id="cd15193">
    <property type="entry name" value="7tmA_GPR25"/>
    <property type="match status" value="1"/>
</dbReference>
<evidence type="ECO:0000256" key="3">
    <source>
        <dbReference type="ARBA" id="ARBA00022989"/>
    </source>
</evidence>
<feature type="transmembrane region" description="Helical" evidence="9">
    <location>
        <begin position="152"/>
        <end position="173"/>
    </location>
</feature>
<evidence type="ECO:0000256" key="2">
    <source>
        <dbReference type="ARBA" id="ARBA00022692"/>
    </source>
</evidence>
<feature type="transmembrane region" description="Helical" evidence="9">
    <location>
        <begin position="43"/>
        <end position="62"/>
    </location>
</feature>
<dbReference type="GO" id="GO:0019957">
    <property type="term" value="F:C-C chemokine binding"/>
    <property type="evidence" value="ECO:0000318"/>
    <property type="project" value="GO_Central"/>
</dbReference>
<gene>
    <name evidence="12 13" type="primary">gpr25</name>
</gene>
<evidence type="ECO:0000256" key="6">
    <source>
        <dbReference type="ARBA" id="ARBA00023170"/>
    </source>
</evidence>
<organism evidence="11 12">
    <name type="scientific">Xenopus tropicalis</name>
    <name type="common">Western clawed frog</name>
    <name type="synonym">Silurana tropicalis</name>
    <dbReference type="NCBI Taxonomy" id="8364"/>
    <lineage>
        <taxon>Eukaryota</taxon>
        <taxon>Metazoa</taxon>
        <taxon>Chordata</taxon>
        <taxon>Craniata</taxon>
        <taxon>Vertebrata</taxon>
        <taxon>Euteleostomi</taxon>
        <taxon>Amphibia</taxon>
        <taxon>Batrachia</taxon>
        <taxon>Anura</taxon>
        <taxon>Pipoidea</taxon>
        <taxon>Pipidae</taxon>
        <taxon>Xenopodinae</taxon>
        <taxon>Xenopus</taxon>
        <taxon>Silurana</taxon>
    </lineage>
</organism>
<evidence type="ECO:0000256" key="5">
    <source>
        <dbReference type="ARBA" id="ARBA00023136"/>
    </source>
</evidence>
<dbReference type="SUPFAM" id="SSF81321">
    <property type="entry name" value="Family A G protein-coupled receptor-like"/>
    <property type="match status" value="1"/>
</dbReference>
<dbReference type="AGR" id="Xenbase:XB-GENE-923376"/>
<dbReference type="PROSITE" id="PS50262">
    <property type="entry name" value="G_PROTEIN_RECEP_F1_2"/>
    <property type="match status" value="1"/>
</dbReference>
<evidence type="ECO:0000313" key="11">
    <source>
        <dbReference type="Proteomes" id="UP000008143"/>
    </source>
</evidence>
<comment type="subcellular location">
    <subcellularLocation>
        <location evidence="1">Membrane</location>
        <topology evidence="1">Multi-pass membrane protein</topology>
    </subcellularLocation>
</comment>
<dbReference type="CTD" id="2848"/>
<comment type="similarity">
    <text evidence="8">Belongs to the G-protein coupled receptor 1 family.</text>
</comment>
<dbReference type="OrthoDB" id="8935849at2759"/>
<dbReference type="PROSITE" id="PS00237">
    <property type="entry name" value="G_PROTEIN_RECEP_F1_1"/>
    <property type="match status" value="1"/>
</dbReference>
<reference evidence="12" key="1">
    <citation type="submission" date="2025-08" db="UniProtKB">
        <authorList>
            <consortium name="RefSeq"/>
        </authorList>
    </citation>
    <scope>IDENTIFICATION</scope>
    <source>
        <strain evidence="12">Nigerian</strain>
        <tissue evidence="12">Liver and blood</tissue>
    </source>
</reference>
<dbReference type="GO" id="GO:0007204">
    <property type="term" value="P:positive regulation of cytosolic calcium ion concentration"/>
    <property type="evidence" value="ECO:0000318"/>
    <property type="project" value="GO_Central"/>
</dbReference>
<evidence type="ECO:0000256" key="1">
    <source>
        <dbReference type="ARBA" id="ARBA00004141"/>
    </source>
</evidence>
<proteinExistence type="inferred from homology"/>
<evidence type="ECO:0000259" key="10">
    <source>
        <dbReference type="PROSITE" id="PS50262"/>
    </source>
</evidence>
<dbReference type="Proteomes" id="UP000008143">
    <property type="component" value="Chromosome 2"/>
</dbReference>
<keyword evidence="4 8" id="KW-0297">G-protein coupled receptor</keyword>
<feature type="transmembrane region" description="Helical" evidence="9">
    <location>
        <begin position="112"/>
        <end position="131"/>
    </location>
</feature>
<dbReference type="InterPro" id="IPR000276">
    <property type="entry name" value="GPCR_Rhodpsn"/>
</dbReference>
<feature type="transmembrane region" description="Helical" evidence="9">
    <location>
        <begin position="243"/>
        <end position="261"/>
    </location>
</feature>
<dbReference type="GO" id="GO:0060326">
    <property type="term" value="P:cell chemotaxis"/>
    <property type="evidence" value="ECO:0000318"/>
    <property type="project" value="GO_Central"/>
</dbReference>
<dbReference type="GeneID" id="100486541"/>
<protein>
    <submittedName>
        <fullName evidence="12">Probable G-protein coupled receptor 25</fullName>
    </submittedName>
</protein>
<dbReference type="RefSeq" id="XP_002941211.1">
    <property type="nucleotide sequence ID" value="XM_002941165.1"/>
</dbReference>
<dbReference type="PANTHER" id="PTHR10489:SF954">
    <property type="entry name" value="G PROTEIN-COUPLED RECEPTOR 25"/>
    <property type="match status" value="1"/>
</dbReference>
<keyword evidence="6 8" id="KW-0675">Receptor</keyword>
<sequence>MSVATAMEAVTYNYDEYSDYDNDTEPDCQDENLPHGHWILPTLYLIFFFFGLTGNAIVIAIVSRRSSRRADIFILHLAISDLLFVLTLPFWASSLALGGQWSFGVHMCRASGFIIAVTRCASSLLMAIMSVDRYLAVIGGHRIHPFRTRTCSLGACCAIWLLSLVTGIPPLVFRNLVENVCVESSESRLSVGIKLATLFLTFVLPLTVVAFCYSCMAKHLWNYFGGPQNVAGGKAKPRRRHSWLRIVSCVVAAYSLSWLPYNTLSTVRLVAELGEGFPCHTTVAINQALSATAAIAFANSCTNPLIYSILDAGFRHRTKQTLPSIFPICQAVFHLPFRGGSQQSTVASTESSSSYTRSY</sequence>
<dbReference type="AlphaFoldDB" id="A0A8J0QXL5"/>
<name>A0A8J0QXL5_XENTR</name>
<dbReference type="PANTHER" id="PTHR10489">
    <property type="entry name" value="CELL ADHESION MOLECULE"/>
    <property type="match status" value="1"/>
</dbReference>
<dbReference type="Xenbase" id="XB-GENE-923376">
    <property type="gene designation" value="gpr25"/>
</dbReference>